<proteinExistence type="predicted"/>
<dbReference type="SUPFAM" id="SSF51735">
    <property type="entry name" value="NAD(P)-binding Rossmann-fold domains"/>
    <property type="match status" value="1"/>
</dbReference>
<dbReference type="Pfam" id="PF16363">
    <property type="entry name" value="GDP_Man_Dehyd"/>
    <property type="match status" value="1"/>
</dbReference>
<evidence type="ECO:0000259" key="1">
    <source>
        <dbReference type="Pfam" id="PF16363"/>
    </source>
</evidence>
<dbReference type="Gene3D" id="3.40.50.720">
    <property type="entry name" value="NAD(P)-binding Rossmann-like Domain"/>
    <property type="match status" value="1"/>
</dbReference>
<name>A0ABU9YC06_9SPHN</name>
<keyword evidence="2" id="KW-0456">Lyase</keyword>
<dbReference type="EMBL" id="JBDIME010000044">
    <property type="protein sequence ID" value="MEN2793347.1"/>
    <property type="molecule type" value="Genomic_DNA"/>
</dbReference>
<gene>
    <name evidence="2" type="primary">rfbG</name>
    <name evidence="2" type="ORF">ABC974_27255</name>
</gene>
<keyword evidence="3" id="KW-1185">Reference proteome</keyword>
<protein>
    <submittedName>
        <fullName evidence="2">CDP-glucose 4,6-dehydratase</fullName>
        <ecNumber evidence="2">4.2.1.45</ecNumber>
    </submittedName>
</protein>
<dbReference type="InterPro" id="IPR036291">
    <property type="entry name" value="NAD(P)-bd_dom_sf"/>
</dbReference>
<accession>A0ABU9YC06</accession>
<comment type="caution">
    <text evidence="2">The sequence shown here is derived from an EMBL/GenBank/DDBJ whole genome shotgun (WGS) entry which is preliminary data.</text>
</comment>
<dbReference type="GO" id="GO:0047733">
    <property type="term" value="F:CDP-glucose 4,6-dehydratase activity"/>
    <property type="evidence" value="ECO:0007669"/>
    <property type="project" value="UniProtKB-EC"/>
</dbReference>
<reference evidence="2 3" key="1">
    <citation type="submission" date="2024-05" db="EMBL/GenBank/DDBJ databases">
        <authorList>
            <person name="Liu Q."/>
            <person name="Xin Y.-H."/>
        </authorList>
    </citation>
    <scope>NUCLEOTIDE SEQUENCE [LARGE SCALE GENOMIC DNA]</scope>
    <source>
        <strain evidence="2 3">CGMCC 1.10181</strain>
    </source>
</reference>
<evidence type="ECO:0000313" key="2">
    <source>
        <dbReference type="EMBL" id="MEN2793347.1"/>
    </source>
</evidence>
<dbReference type="NCBIfam" id="TIGR02622">
    <property type="entry name" value="CDP_4_6_dhtase"/>
    <property type="match status" value="1"/>
</dbReference>
<feature type="domain" description="NAD(P)-binding" evidence="1">
    <location>
        <begin position="15"/>
        <end position="325"/>
    </location>
</feature>
<dbReference type="RefSeq" id="WP_343888722.1">
    <property type="nucleotide sequence ID" value="NZ_BAAAEH010000011.1"/>
</dbReference>
<dbReference type="Proteomes" id="UP001419910">
    <property type="component" value="Unassembled WGS sequence"/>
</dbReference>
<organism evidence="2 3">
    <name type="scientific">Sphingomonas oligophenolica</name>
    <dbReference type="NCBI Taxonomy" id="301154"/>
    <lineage>
        <taxon>Bacteria</taxon>
        <taxon>Pseudomonadati</taxon>
        <taxon>Pseudomonadota</taxon>
        <taxon>Alphaproteobacteria</taxon>
        <taxon>Sphingomonadales</taxon>
        <taxon>Sphingomonadaceae</taxon>
        <taxon>Sphingomonas</taxon>
    </lineage>
</organism>
<dbReference type="PANTHER" id="PTHR43000">
    <property type="entry name" value="DTDP-D-GLUCOSE 4,6-DEHYDRATASE-RELATED"/>
    <property type="match status" value="1"/>
</dbReference>
<dbReference type="EC" id="4.2.1.45" evidence="2"/>
<dbReference type="Gene3D" id="3.90.25.10">
    <property type="entry name" value="UDP-galactose 4-epimerase, domain 1"/>
    <property type="match status" value="1"/>
</dbReference>
<evidence type="ECO:0000313" key="3">
    <source>
        <dbReference type="Proteomes" id="UP001419910"/>
    </source>
</evidence>
<dbReference type="InterPro" id="IPR016040">
    <property type="entry name" value="NAD(P)-bd_dom"/>
</dbReference>
<sequence length="363" mass="39100">MLVVDPAFWSERRVFVTGHTGFKGAWLTFWLRRMGAGVTGYALPPCTTPTLFGLLGLPQDHFADICDTAALDAAIRAARPEIVLHLAAQALVRPSFDDPVGTFAANVVGTAALLDSVRRTDGVRAVIIVTSDKCYENREWAWGYREVDRLGGHDPYSASKGAAEIVTASMRQSYFAPYKARGHPARIASVRAGNVIGGGDWSTDRLVPGIVRSILTGDGSVTLRKPGAVRPWQHVLDPVAAYLGLAQRLYEGDAGTDEAFNFGPADDDARQVVEVAEAMIAAFGQGHILIDSPPDQPHEANLLRLDCSKAVAQLCWHPRWNFADAAMNTASWYAQHAKGEDVTAITTAQIDAFQAASPYGEAA</sequence>
<dbReference type="InterPro" id="IPR013445">
    <property type="entry name" value="CDP_4_6_deHydtase"/>
</dbReference>